<reference evidence="1" key="1">
    <citation type="submission" date="2017-10" db="EMBL/GenBank/DDBJ databases">
        <title>Genome sequence of cellulolytic Lachnospiraceae bacterium XHS1971 isolated from hotspring sediment.</title>
        <authorList>
            <person name="Vasudevan G."/>
            <person name="Joshi A.J."/>
            <person name="Hivarkar S."/>
            <person name="Lanjekar V.B."/>
            <person name="Dhakephalkar P.K."/>
            <person name="Dagar S."/>
        </authorList>
    </citation>
    <scope>NUCLEOTIDE SEQUENCE</scope>
    <source>
        <strain evidence="1">XHS1971</strain>
    </source>
</reference>
<dbReference type="Proteomes" id="UP000224460">
    <property type="component" value="Unassembled WGS sequence"/>
</dbReference>
<name>A0AC61DF64_9FIRM</name>
<evidence type="ECO:0000313" key="2">
    <source>
        <dbReference type="Proteomes" id="UP000224460"/>
    </source>
</evidence>
<comment type="caution">
    <text evidence="1">The sequence shown here is derived from an EMBL/GenBank/DDBJ whole genome shotgun (WGS) entry which is preliminary data.</text>
</comment>
<dbReference type="EMBL" id="PEDL01000001">
    <property type="protein sequence ID" value="PHV71924.1"/>
    <property type="molecule type" value="Genomic_DNA"/>
</dbReference>
<keyword evidence="2" id="KW-1185">Reference proteome</keyword>
<proteinExistence type="predicted"/>
<evidence type="ECO:0000313" key="1">
    <source>
        <dbReference type="EMBL" id="PHV71924.1"/>
    </source>
</evidence>
<accession>A0AC61DF64</accession>
<protein>
    <submittedName>
        <fullName evidence="1">Uncharacterized protein</fullName>
    </submittedName>
</protein>
<sequence length="390" mass="46207">MEKMILISVDLVKESNYTERVITILNNMIKEGNAIRLYSRDSSRFENIKQKDLNPKIRFINRKDLNQQLKQLELAKKGKCIVVGRKDKDFELAIHNKLLYIVPNWMSKEDKPEKYGVKVDSPEQLYQFIKTINNQNTWYSQLEIDDKTSIISLADTRTFDKFINSTKEKEVLNKFKDILKHGSRNYYEMFLYHFLSSISNSYEMFYDINIWGCFPSSSGDLDNNEMFYFKENVRKLMGGQPLRSESYKKHPNILVRHTPTTKSHEEKNSNNRISEGAKKHFDSMCLHPAYKGKIKDKNICIFDDYLTHGNSFEAARNLLRVEDVNRIIFVSLGRFTKPYQYQEYSITGDVYSKQYHYKLLNRKELSKEFIIDYKSKSEIENLYNIFNISK</sequence>
<organism evidence="1 2">
    <name type="scientific">Sporanaerobium hydrogeniformans</name>
    <dbReference type="NCBI Taxonomy" id="3072179"/>
    <lineage>
        <taxon>Bacteria</taxon>
        <taxon>Bacillati</taxon>
        <taxon>Bacillota</taxon>
        <taxon>Clostridia</taxon>
        <taxon>Lachnospirales</taxon>
        <taxon>Lachnospiraceae</taxon>
        <taxon>Sporanaerobium</taxon>
    </lineage>
</organism>
<gene>
    <name evidence="1" type="ORF">CS063_00130</name>
</gene>